<proteinExistence type="inferred from homology"/>
<dbReference type="PANTHER" id="PTHR48052:SF8">
    <property type="entry name" value="LRR RECEPTOR-LIKE SERINE_THREONINE-PROTEIN KINASE FLS2"/>
    <property type="match status" value="1"/>
</dbReference>
<evidence type="ECO:0000256" key="4">
    <source>
        <dbReference type="ARBA" id="ARBA00022614"/>
    </source>
</evidence>
<dbReference type="Gene3D" id="3.80.10.10">
    <property type="entry name" value="Ribonuclease Inhibitor"/>
    <property type="match status" value="6"/>
</dbReference>
<feature type="domain" description="Disease resistance R13L4/SHOC-2-like LRR" evidence="15">
    <location>
        <begin position="93"/>
        <end position="291"/>
    </location>
</feature>
<dbReference type="Pfam" id="PF13855">
    <property type="entry name" value="LRR_8"/>
    <property type="match status" value="5"/>
</dbReference>
<dbReference type="SUPFAM" id="SSF52058">
    <property type="entry name" value="L domain-like"/>
    <property type="match status" value="2"/>
</dbReference>
<dbReference type="InterPro" id="IPR032675">
    <property type="entry name" value="LRR_dom_sf"/>
</dbReference>
<dbReference type="InterPro" id="IPR055414">
    <property type="entry name" value="LRR_R13L4/SHOC2-like"/>
</dbReference>
<comment type="subcellular location">
    <subcellularLocation>
        <location evidence="1">Cell membrane</location>
        <topology evidence="1">Single-pass type I membrane protein</topology>
    </subcellularLocation>
</comment>
<evidence type="ECO:0000256" key="12">
    <source>
        <dbReference type="SAM" id="Phobius"/>
    </source>
</evidence>
<evidence type="ECO:0000256" key="1">
    <source>
        <dbReference type="ARBA" id="ARBA00004251"/>
    </source>
</evidence>
<dbReference type="SUPFAM" id="SSF52047">
    <property type="entry name" value="RNI-like"/>
    <property type="match status" value="1"/>
</dbReference>
<evidence type="ECO:0000313" key="16">
    <source>
        <dbReference type="EMBL" id="SPC72758.1"/>
    </source>
</evidence>
<gene>
    <name evidence="16" type="ORF">FSB_LOCUS640</name>
    <name evidence="17" type="ORF">FSB_LOCUS655</name>
</gene>
<feature type="chain" id="PRO_5015084567" evidence="13">
    <location>
        <begin position="23"/>
        <end position="1047"/>
    </location>
</feature>
<keyword evidence="5 12" id="KW-0812">Transmembrane</keyword>
<evidence type="ECO:0000256" key="8">
    <source>
        <dbReference type="ARBA" id="ARBA00022989"/>
    </source>
</evidence>
<feature type="transmembrane region" description="Helical" evidence="12">
    <location>
        <begin position="983"/>
        <end position="1006"/>
    </location>
</feature>
<protein>
    <submittedName>
        <fullName evidence="17">Uncharacterized protein</fullName>
    </submittedName>
</protein>
<organism evidence="17">
    <name type="scientific">Fagus sylvatica</name>
    <name type="common">Beechnut</name>
    <dbReference type="NCBI Taxonomy" id="28930"/>
    <lineage>
        <taxon>Eukaryota</taxon>
        <taxon>Viridiplantae</taxon>
        <taxon>Streptophyta</taxon>
        <taxon>Embryophyta</taxon>
        <taxon>Tracheophyta</taxon>
        <taxon>Spermatophyta</taxon>
        <taxon>Magnoliopsida</taxon>
        <taxon>eudicotyledons</taxon>
        <taxon>Gunneridae</taxon>
        <taxon>Pentapetalae</taxon>
        <taxon>rosids</taxon>
        <taxon>fabids</taxon>
        <taxon>Fagales</taxon>
        <taxon>Fagaceae</taxon>
        <taxon>Fagus</taxon>
    </lineage>
</organism>
<sequence length="1047" mass="116855">MKIPFFSWLFLLPICTLFVSFGTFVVSGQCIDDQRDLLIEMKNSLIFDNDWSTKLVRWNESIDCCSWEGVTCSDVGHVVGVNLDSESISGGLHNSSSLFRLQYLQSLSLSDNSFDSSQIPPEFGNLTNLSYLNLSWAGFTGQIPIEISRLTRLITLDLSTYSRYNSNLPDLATLVQNLSELEELYLDGVNISAQGNEWCQALSSSLPNLRVLSMSRCHLSGPLHSSLQKLQSLSIIRLNYNDLSAPVPDFFADFTNLTSLSLSSCGLNGKFPKQIFQAPTLQTLDLSDNELLQGSLPEFHPNGSLQSLTLSRCNFSGSIPDSMANLTQLVSLDISSNSFTGPIPSFNMAKNLTEIYLSDNSFTGNITSIHWKELQSLEYLSLSSNLLVGSIPTSLFSLPLLQRLNLSNNRFSGQIHEFSNVSSFQLYFLDLSNNFLEGPIPMSLFELRGLEYLILSSNNFSGSLHPNSIQQLRNLSDLDLSYNSLLIESSGANSSLSSFPEIVKLILASCKLKTFPGFLRSLASIEVLDLSDNQIHGEIPNWIWNLTYLQHLNLSYNNLEGSLLNSPPVLRILDLHSNQLQGQLPTSLHSVQYLDLSWNNFSSVIPAFYISHPAFLSLSSNKFHGHIPESICNTASLRYLDLSNNSLSGTIPQCLFPMILVLKLNRNNLTGKIYDTFPTDCSLTALNLNGNLLEGVVPKSLSNCTSLEVLDIGNNQIQDAFPCYLKNISTLRILILRSNKFYGSVGCGRKNVTWPMLQIVDLASNNFSGKLSLKSFANSKAMVADNKTQSEFNYLQIQYHTIQFRSTYERPSAEFTFSRYLDAITVTYKGLNTELGRILNHFTSIDLSCNNLDGPIPEDIGVLKSLYILNLSHNAFTDQIPPSLGKLSQLESLDLSSNKLIGEIPIQLADGLIFLSVLNLSFNQLVGRIPFIKQFATFSEASYEGNRGLYGCPLKKECTPTEPSSPTPTFEDIHSKSGLLIDWNYLSAELGFVFGFGLIIGPLMFWKRWRIQYYKHVDDILFRIFPKLYLLGGKCQIRANRNGVQRH</sequence>
<dbReference type="PRINTS" id="PR00019">
    <property type="entry name" value="LEURICHRPT"/>
</dbReference>
<dbReference type="InterPro" id="IPR003591">
    <property type="entry name" value="Leu-rich_rpt_typical-subtyp"/>
</dbReference>
<reference evidence="17" key="1">
    <citation type="submission" date="2018-02" db="EMBL/GenBank/DDBJ databases">
        <authorList>
            <person name="Cohen D.B."/>
            <person name="Kent A.D."/>
        </authorList>
    </citation>
    <scope>NUCLEOTIDE SEQUENCE</scope>
</reference>
<evidence type="ECO:0000256" key="9">
    <source>
        <dbReference type="ARBA" id="ARBA00023136"/>
    </source>
</evidence>
<evidence type="ECO:0000256" key="13">
    <source>
        <dbReference type="SAM" id="SignalP"/>
    </source>
</evidence>
<keyword evidence="9 12" id="KW-0472">Membrane</keyword>
<dbReference type="Pfam" id="PF00560">
    <property type="entry name" value="LRR_1"/>
    <property type="match status" value="5"/>
</dbReference>
<evidence type="ECO:0000259" key="15">
    <source>
        <dbReference type="Pfam" id="PF23598"/>
    </source>
</evidence>
<evidence type="ECO:0000256" key="7">
    <source>
        <dbReference type="ARBA" id="ARBA00022737"/>
    </source>
</evidence>
<dbReference type="InterPro" id="IPR013210">
    <property type="entry name" value="LRR_N_plant-typ"/>
</dbReference>
<keyword evidence="4" id="KW-0433">Leucine-rich repeat</keyword>
<dbReference type="SMART" id="SM00369">
    <property type="entry name" value="LRR_TYP"/>
    <property type="match status" value="13"/>
</dbReference>
<dbReference type="EMBL" id="OIVN01000024">
    <property type="protein sequence ID" value="SPC72773.1"/>
    <property type="molecule type" value="Genomic_DNA"/>
</dbReference>
<keyword evidence="3" id="KW-1003">Cell membrane</keyword>
<comment type="similarity">
    <text evidence="2">Belongs to the RLP family.</text>
</comment>
<evidence type="ECO:0000313" key="17">
    <source>
        <dbReference type="EMBL" id="SPC72773.1"/>
    </source>
</evidence>
<feature type="domain" description="Leucine-rich repeat-containing N-terminal plant-type" evidence="14">
    <location>
        <begin position="32"/>
        <end position="73"/>
    </location>
</feature>
<dbReference type="AlphaFoldDB" id="A0A2N9EDG3"/>
<evidence type="ECO:0000256" key="6">
    <source>
        <dbReference type="ARBA" id="ARBA00022729"/>
    </source>
</evidence>
<accession>A0A2N9EDG3</accession>
<evidence type="ECO:0000256" key="2">
    <source>
        <dbReference type="ARBA" id="ARBA00009592"/>
    </source>
</evidence>
<keyword evidence="10" id="KW-0675">Receptor</keyword>
<evidence type="ECO:0000256" key="11">
    <source>
        <dbReference type="ARBA" id="ARBA00023180"/>
    </source>
</evidence>
<dbReference type="GO" id="GO:0005886">
    <property type="term" value="C:plasma membrane"/>
    <property type="evidence" value="ECO:0007669"/>
    <property type="project" value="UniProtKB-SubCell"/>
</dbReference>
<keyword evidence="11" id="KW-0325">Glycoprotein</keyword>
<dbReference type="EMBL" id="OIVN01000024">
    <property type="protein sequence ID" value="SPC72758.1"/>
    <property type="molecule type" value="Genomic_DNA"/>
</dbReference>
<dbReference type="Pfam" id="PF08263">
    <property type="entry name" value="LRRNT_2"/>
    <property type="match status" value="1"/>
</dbReference>
<name>A0A2N9EDG3_FAGSY</name>
<evidence type="ECO:0000256" key="10">
    <source>
        <dbReference type="ARBA" id="ARBA00023170"/>
    </source>
</evidence>
<keyword evidence="6 13" id="KW-0732">Signal</keyword>
<keyword evidence="8 12" id="KW-1133">Transmembrane helix</keyword>
<dbReference type="InterPro" id="IPR001611">
    <property type="entry name" value="Leu-rich_rpt"/>
</dbReference>
<evidence type="ECO:0000256" key="5">
    <source>
        <dbReference type="ARBA" id="ARBA00022692"/>
    </source>
</evidence>
<dbReference type="FunFam" id="3.80.10.10:FF:000111">
    <property type="entry name" value="LRR receptor-like serine/threonine-protein kinase ERECTA"/>
    <property type="match status" value="1"/>
</dbReference>
<dbReference type="FunFam" id="3.80.10.10:FF:000041">
    <property type="entry name" value="LRR receptor-like serine/threonine-protein kinase ERECTA"/>
    <property type="match status" value="1"/>
</dbReference>
<keyword evidence="7" id="KW-0677">Repeat</keyword>
<feature type="signal peptide" evidence="13">
    <location>
        <begin position="1"/>
        <end position="22"/>
    </location>
</feature>
<dbReference type="Pfam" id="PF23598">
    <property type="entry name" value="LRR_14"/>
    <property type="match status" value="1"/>
</dbReference>
<evidence type="ECO:0000259" key="14">
    <source>
        <dbReference type="Pfam" id="PF08263"/>
    </source>
</evidence>
<dbReference type="FunFam" id="3.80.10.10:FF:000095">
    <property type="entry name" value="LRR receptor-like serine/threonine-protein kinase GSO1"/>
    <property type="match status" value="1"/>
</dbReference>
<evidence type="ECO:0000256" key="3">
    <source>
        <dbReference type="ARBA" id="ARBA00022475"/>
    </source>
</evidence>
<dbReference type="PANTHER" id="PTHR48052">
    <property type="entry name" value="UNNAMED PRODUCT"/>
    <property type="match status" value="1"/>
</dbReference>